<evidence type="ECO:0000256" key="8">
    <source>
        <dbReference type="ARBA" id="ARBA00023319"/>
    </source>
</evidence>
<dbReference type="GO" id="GO:0009897">
    <property type="term" value="C:external side of plasma membrane"/>
    <property type="evidence" value="ECO:0007669"/>
    <property type="project" value="TreeGrafter"/>
</dbReference>
<keyword evidence="4 9" id="KW-1133">Transmembrane helix</keyword>
<gene>
    <name evidence="11" type="ORF">scyTo_0001650</name>
</gene>
<evidence type="ECO:0000256" key="2">
    <source>
        <dbReference type="ARBA" id="ARBA00022692"/>
    </source>
</evidence>
<dbReference type="Proteomes" id="UP000288216">
    <property type="component" value="Unassembled WGS sequence"/>
</dbReference>
<keyword evidence="5 9" id="KW-0472">Membrane</keyword>
<proteinExistence type="predicted"/>
<feature type="domain" description="Ig-like" evidence="10">
    <location>
        <begin position="1"/>
        <end position="81"/>
    </location>
</feature>
<evidence type="ECO:0000256" key="1">
    <source>
        <dbReference type="ARBA" id="ARBA00004479"/>
    </source>
</evidence>
<dbReference type="PROSITE" id="PS50835">
    <property type="entry name" value="IG_LIKE"/>
    <property type="match status" value="1"/>
</dbReference>
<evidence type="ECO:0000256" key="6">
    <source>
        <dbReference type="ARBA" id="ARBA00023157"/>
    </source>
</evidence>
<dbReference type="PANTHER" id="PTHR11494">
    <property type="entry name" value="CYTOTOXIC T-LYMPHOCYTE PROTEIN"/>
    <property type="match status" value="1"/>
</dbReference>
<dbReference type="InterPro" id="IPR013106">
    <property type="entry name" value="Ig_V-set"/>
</dbReference>
<dbReference type="Gene3D" id="2.60.40.10">
    <property type="entry name" value="Immunoglobulins"/>
    <property type="match status" value="1"/>
</dbReference>
<evidence type="ECO:0000256" key="5">
    <source>
        <dbReference type="ARBA" id="ARBA00023136"/>
    </source>
</evidence>
<organism evidence="11 12">
    <name type="scientific">Scyliorhinus torazame</name>
    <name type="common">Cloudy catshark</name>
    <name type="synonym">Catulus torazame</name>
    <dbReference type="NCBI Taxonomy" id="75743"/>
    <lineage>
        <taxon>Eukaryota</taxon>
        <taxon>Metazoa</taxon>
        <taxon>Chordata</taxon>
        <taxon>Craniata</taxon>
        <taxon>Vertebrata</taxon>
        <taxon>Chondrichthyes</taxon>
        <taxon>Elasmobranchii</taxon>
        <taxon>Galeomorphii</taxon>
        <taxon>Galeoidea</taxon>
        <taxon>Carcharhiniformes</taxon>
        <taxon>Scyliorhinidae</taxon>
        <taxon>Scyliorhinus</taxon>
    </lineage>
</organism>
<name>A0A401PEU4_SCYTO</name>
<evidence type="ECO:0000256" key="7">
    <source>
        <dbReference type="ARBA" id="ARBA00023180"/>
    </source>
</evidence>
<evidence type="ECO:0000313" key="12">
    <source>
        <dbReference type="Proteomes" id="UP000288216"/>
    </source>
</evidence>
<dbReference type="OrthoDB" id="9939255at2759"/>
<dbReference type="AlphaFoldDB" id="A0A401PEU4"/>
<dbReference type="InterPro" id="IPR007110">
    <property type="entry name" value="Ig-like_dom"/>
</dbReference>
<dbReference type="SMART" id="SM00409">
    <property type="entry name" value="IG"/>
    <property type="match status" value="1"/>
</dbReference>
<accession>A0A401PEU4</accession>
<evidence type="ECO:0000256" key="3">
    <source>
        <dbReference type="ARBA" id="ARBA00022729"/>
    </source>
</evidence>
<dbReference type="InterPro" id="IPR036179">
    <property type="entry name" value="Ig-like_dom_sf"/>
</dbReference>
<comment type="subcellular location">
    <subcellularLocation>
        <location evidence="1">Membrane</location>
        <topology evidence="1">Single-pass type I membrane protein</topology>
    </subcellularLocation>
</comment>
<evidence type="ECO:0000256" key="4">
    <source>
        <dbReference type="ARBA" id="ARBA00022989"/>
    </source>
</evidence>
<dbReference type="PANTHER" id="PTHR11494:SF8">
    <property type="entry name" value="CYTOTOXIC T-LYMPHOCYTE PROTEIN 4"/>
    <property type="match status" value="1"/>
</dbReference>
<keyword evidence="8" id="KW-0393">Immunoglobulin domain</keyword>
<protein>
    <recommendedName>
        <fullName evidence="10">Ig-like domain-containing protein</fullName>
    </recommendedName>
</protein>
<dbReference type="InterPro" id="IPR040216">
    <property type="entry name" value="CTLA4/CD28"/>
</dbReference>
<keyword evidence="2 9" id="KW-0812">Transmembrane</keyword>
<dbReference type="InterPro" id="IPR003599">
    <property type="entry name" value="Ig_sub"/>
</dbReference>
<comment type="caution">
    <text evidence="11">The sequence shown here is derived from an EMBL/GenBank/DDBJ whole genome shotgun (WGS) entry which is preliminary data.</text>
</comment>
<dbReference type="CDD" id="cd00099">
    <property type="entry name" value="IgV"/>
    <property type="match status" value="1"/>
</dbReference>
<reference evidence="11 12" key="1">
    <citation type="journal article" date="2018" name="Nat. Ecol. Evol.">
        <title>Shark genomes provide insights into elasmobranch evolution and the origin of vertebrates.</title>
        <authorList>
            <person name="Hara Y"/>
            <person name="Yamaguchi K"/>
            <person name="Onimaru K"/>
            <person name="Kadota M"/>
            <person name="Koyanagi M"/>
            <person name="Keeley SD"/>
            <person name="Tatsumi K"/>
            <person name="Tanaka K"/>
            <person name="Motone F"/>
            <person name="Kageyama Y"/>
            <person name="Nozu R"/>
            <person name="Adachi N"/>
            <person name="Nishimura O"/>
            <person name="Nakagawa R"/>
            <person name="Tanegashima C"/>
            <person name="Kiyatake I"/>
            <person name="Matsumoto R"/>
            <person name="Murakumo K"/>
            <person name="Nishida K"/>
            <person name="Terakita A"/>
            <person name="Kuratani S"/>
            <person name="Sato K"/>
            <person name="Hyodo S Kuraku.S."/>
        </authorList>
    </citation>
    <scope>NUCLEOTIDE SEQUENCE [LARGE SCALE GENOMIC DNA]</scope>
</reference>
<dbReference type="EMBL" id="BFAA01000379">
    <property type="protein sequence ID" value="GCB71653.1"/>
    <property type="molecule type" value="Genomic_DNA"/>
</dbReference>
<keyword evidence="6" id="KW-1015">Disulfide bond</keyword>
<feature type="transmembrane region" description="Helical" evidence="9">
    <location>
        <begin position="119"/>
        <end position="144"/>
    </location>
</feature>
<dbReference type="GO" id="GO:0042129">
    <property type="term" value="P:regulation of T cell proliferation"/>
    <property type="evidence" value="ECO:0007669"/>
    <property type="project" value="InterPro"/>
</dbReference>
<sequence length="204" mass="22641">MTATIACEAYNHERAPGHTDMYWYKGEERAHPILTFSKDSESLSTQDGRLYVSGNISKFYNVLVINNLTMSDSAVYVCEVSISLPPPHVGEYGEGTKLTVRESNTCETSKASKQTWESIVFPAILIYSLVVTITIAVLGALLFVRRNRPADKLNPEEASGGREGSHLNSFRGRAIPLSTDRAGEAHNQEYEDMALIRTISQKPR</sequence>
<keyword evidence="3" id="KW-0732">Signal</keyword>
<keyword evidence="7" id="KW-0325">Glycoprotein</keyword>
<dbReference type="InterPro" id="IPR013783">
    <property type="entry name" value="Ig-like_fold"/>
</dbReference>
<dbReference type="GO" id="GO:0050852">
    <property type="term" value="P:T cell receptor signaling pathway"/>
    <property type="evidence" value="ECO:0007669"/>
    <property type="project" value="TreeGrafter"/>
</dbReference>
<dbReference type="Pfam" id="PF07686">
    <property type="entry name" value="V-set"/>
    <property type="match status" value="1"/>
</dbReference>
<evidence type="ECO:0000259" key="10">
    <source>
        <dbReference type="PROSITE" id="PS50835"/>
    </source>
</evidence>
<evidence type="ECO:0000256" key="9">
    <source>
        <dbReference type="SAM" id="Phobius"/>
    </source>
</evidence>
<evidence type="ECO:0000313" key="11">
    <source>
        <dbReference type="EMBL" id="GCB71653.1"/>
    </source>
</evidence>
<dbReference type="SUPFAM" id="SSF48726">
    <property type="entry name" value="Immunoglobulin"/>
    <property type="match status" value="1"/>
</dbReference>
<keyword evidence="12" id="KW-1185">Reference proteome</keyword>